<comment type="caution">
    <text evidence="2">The sequence shown here is derived from an EMBL/GenBank/DDBJ whole genome shotgun (WGS) entry which is preliminary data.</text>
</comment>
<evidence type="ECO:0000313" key="3">
    <source>
        <dbReference type="Proteomes" id="UP001519460"/>
    </source>
</evidence>
<name>A0ABD0K5W9_9CAEN</name>
<feature type="non-terminal residue" evidence="2">
    <location>
        <position position="50"/>
    </location>
</feature>
<accession>A0ABD0K5W9</accession>
<reference evidence="2 3" key="1">
    <citation type="journal article" date="2023" name="Sci. Data">
        <title>Genome assembly of the Korean intertidal mud-creeper Batillaria attramentaria.</title>
        <authorList>
            <person name="Patra A.K."/>
            <person name="Ho P.T."/>
            <person name="Jun S."/>
            <person name="Lee S.J."/>
            <person name="Kim Y."/>
            <person name="Won Y.J."/>
        </authorList>
    </citation>
    <scope>NUCLEOTIDE SEQUENCE [LARGE SCALE GENOMIC DNA]</scope>
    <source>
        <strain evidence="2">Wonlab-2016</strain>
    </source>
</reference>
<dbReference type="InterPro" id="IPR002018">
    <property type="entry name" value="CarbesteraseB"/>
</dbReference>
<dbReference type="Gene3D" id="3.40.50.1820">
    <property type="entry name" value="alpha/beta hydrolase"/>
    <property type="match status" value="1"/>
</dbReference>
<dbReference type="InterPro" id="IPR029058">
    <property type="entry name" value="AB_hydrolase_fold"/>
</dbReference>
<feature type="domain" description="Carboxylesterase type B" evidence="1">
    <location>
        <begin position="1"/>
        <end position="50"/>
    </location>
</feature>
<feature type="non-terminal residue" evidence="2">
    <location>
        <position position="1"/>
    </location>
</feature>
<keyword evidence="3" id="KW-1185">Reference proteome</keyword>
<evidence type="ECO:0000259" key="1">
    <source>
        <dbReference type="Pfam" id="PF00135"/>
    </source>
</evidence>
<dbReference type="Proteomes" id="UP001519460">
    <property type="component" value="Unassembled WGS sequence"/>
</dbReference>
<dbReference type="AlphaFoldDB" id="A0ABD0K5W9"/>
<dbReference type="EMBL" id="JACVVK020000248">
    <property type="protein sequence ID" value="KAK7482263.1"/>
    <property type="molecule type" value="Genomic_DNA"/>
</dbReference>
<proteinExistence type="predicted"/>
<sequence>VIHADELHHVFGYPVMNDVMVTNAVSSWTDDDRRMSEYVMALWTNFAKYG</sequence>
<dbReference type="SUPFAM" id="SSF53474">
    <property type="entry name" value="alpha/beta-Hydrolases"/>
    <property type="match status" value="1"/>
</dbReference>
<evidence type="ECO:0000313" key="2">
    <source>
        <dbReference type="EMBL" id="KAK7482263.1"/>
    </source>
</evidence>
<dbReference type="Pfam" id="PF00135">
    <property type="entry name" value="COesterase"/>
    <property type="match status" value="1"/>
</dbReference>
<gene>
    <name evidence="2" type="ORF">BaRGS_00026506</name>
</gene>
<protein>
    <recommendedName>
        <fullName evidence="1">Carboxylesterase type B domain-containing protein</fullName>
    </recommendedName>
</protein>
<organism evidence="2 3">
    <name type="scientific">Batillaria attramentaria</name>
    <dbReference type="NCBI Taxonomy" id="370345"/>
    <lineage>
        <taxon>Eukaryota</taxon>
        <taxon>Metazoa</taxon>
        <taxon>Spiralia</taxon>
        <taxon>Lophotrochozoa</taxon>
        <taxon>Mollusca</taxon>
        <taxon>Gastropoda</taxon>
        <taxon>Caenogastropoda</taxon>
        <taxon>Sorbeoconcha</taxon>
        <taxon>Cerithioidea</taxon>
        <taxon>Batillariidae</taxon>
        <taxon>Batillaria</taxon>
    </lineage>
</organism>